<dbReference type="PDB" id="8YHA">
    <property type="method" value="EM"/>
    <property type="resolution" value="3.40 A"/>
    <property type="chains" value="K=1-174"/>
</dbReference>
<evidence type="ECO:0000313" key="1">
    <source>
        <dbReference type="EMBL" id="OQC09898.1"/>
    </source>
</evidence>
<keyword evidence="2 3" id="KW-0002">3D-structure</keyword>
<accession>A0A1V6F8C9</accession>
<comment type="caution">
    <text evidence="1">The sequence shown here is derived from an EMBL/GenBank/DDBJ whole genome shotgun (WGS) entry which is preliminary data.</text>
</comment>
<dbReference type="PDB" id="8ZM3">
    <property type="method" value="EM"/>
    <property type="resolution" value="3.10 A"/>
    <property type="chains" value="E=1-174"/>
</dbReference>
<reference evidence="1" key="1">
    <citation type="submission" date="2017-02" db="EMBL/GenBank/DDBJ databases">
        <title>Delving into the versatile metabolic prowess of the omnipresent phylum Bacteroidetes.</title>
        <authorList>
            <person name="Nobu M.K."/>
            <person name="Mei R."/>
            <person name="Narihiro T."/>
            <person name="Kuroda K."/>
            <person name="Liu W.-T."/>
        </authorList>
    </citation>
    <scope>NUCLEOTIDE SEQUENCE</scope>
    <source>
        <strain evidence="1">ADurb.Bin088</strain>
    </source>
</reference>
<proteinExistence type="evidence at protein level"/>
<evidence type="ECO:0007829" key="3">
    <source>
        <dbReference type="PDB" id="8YHA"/>
    </source>
</evidence>
<dbReference type="PDB" id="8ZLU">
    <property type="method" value="EM"/>
    <property type="resolution" value="2.47 A"/>
    <property type="chains" value="E=1-174"/>
</dbReference>
<evidence type="ECO:0007829" key="4">
    <source>
        <dbReference type="PDB" id="8ZLU"/>
    </source>
</evidence>
<reference evidence="2 3" key="2">
    <citation type="journal article" date="2024" name="Cell">
        <title>Mechanisms for HNH-mediated target DNA cleavage in type I CRISPR-Cas systems.</title>
        <authorList>
            <person name="Zhang C."/>
            <person name="Chen F."/>
            <person name="Wang F."/>
            <person name="Xu H."/>
            <person name="Xue J."/>
            <person name="Li Z."/>
        </authorList>
    </citation>
    <scope>STRUCTURE BY ELECTRON MICROSCOPY (3.06 ANGSTROMS) OF 1-174</scope>
</reference>
<dbReference type="EMBL" id="MWEE01000013">
    <property type="protein sequence ID" value="OQC09898.1"/>
    <property type="molecule type" value="Genomic_DNA"/>
</dbReference>
<organism evidence="1">
    <name type="scientific">Candidatus Cloacimonetes bacterium ADurb.Bin088</name>
    <dbReference type="NCBI Taxonomy" id="1852835"/>
    <lineage>
        <taxon>Bacteria</taxon>
        <taxon>Pseudomonadati</taxon>
        <taxon>Candidatus Cloacimonadota</taxon>
    </lineage>
</organism>
<sequence>MNRGTVDFIASLENLKEGDLGILRKLRGARLDEKLPGFDLFSALWWPLRQKNQRAPKREVAWLIAKLFAEFRFEQREGATLPILMGGICRKLEPKKELPRVLARFDQLASLDIMQMEEPLSVIMGILRKHQQVCLDWVGLTDVLSFWEQEPVKREWSDSFIKAYKINKEDSDVD</sequence>
<evidence type="ECO:0007829" key="2">
    <source>
        <dbReference type="PDB" id="8YB6"/>
    </source>
</evidence>
<reference evidence="4 5" key="3">
    <citation type="journal article" date="2025" name="Nat. Commun.">
        <title>Structural basis for RNA-guided DNA degradation by Cas5-HNH/Cascade complex.</title>
        <authorList>
            <person name="Liu Y."/>
            <person name="Wang L."/>
            <person name="Zhang Q."/>
            <person name="Fu P."/>
            <person name="Zhang L."/>
            <person name="Yu Y."/>
            <person name="Zhang H."/>
            <person name="Zhu H."/>
        </authorList>
    </citation>
    <scope>STRUCTURE BY ELECTRON MICROSCOPY (2.47 ANGSTROMS) OF 1-174</scope>
</reference>
<protein>
    <submittedName>
        <fullName evidence="1">CRISPR-associated protein Cse2 (CRISPR_cse2)</fullName>
    </submittedName>
</protein>
<accession>A0ACD6BA33</accession>
<dbReference type="PDB" id="8YB6">
    <property type="method" value="EM"/>
    <property type="resolution" value="3.06 A"/>
    <property type="chains" value="K=1-174"/>
</dbReference>
<name>A0ACD6BA33_9BACT</name>
<evidence type="ECO:0007829" key="5">
    <source>
        <dbReference type="PDB" id="8ZM3"/>
    </source>
</evidence>
<gene>
    <name evidence="1" type="ORF">BWX75_00748</name>
</gene>
<dbReference type="PDB" id="8ZP7">
    <property type="method" value="EM"/>
    <property type="resolution" value="3.00 A"/>
    <property type="chains" value="E=1-174"/>
</dbReference>
<dbReference type="PDB" id="9JXS">
    <property type="method" value="EM"/>
    <property type="resolution" value="2.93 A"/>
    <property type="chains" value="E=1-174"/>
</dbReference>